<evidence type="ECO:0000313" key="1">
    <source>
        <dbReference type="EMBL" id="CNU00403.1"/>
    </source>
</evidence>
<accession>A0A655C7L4</accession>
<name>A0A655C7L4_SALET</name>
<reference evidence="1 2" key="1">
    <citation type="submission" date="2015-03" db="EMBL/GenBank/DDBJ databases">
        <authorList>
            <consortium name="Pathogen Informatics"/>
        </authorList>
    </citation>
    <scope>NUCLEOTIDE SEQUENCE [LARGE SCALE GENOMIC DNA]</scope>
    <source>
        <strain evidence="1 2">D4891</strain>
    </source>
</reference>
<dbReference type="AlphaFoldDB" id="A0A655C7L4"/>
<dbReference type="EMBL" id="CQPD01000013">
    <property type="protein sequence ID" value="CNU00403.1"/>
    <property type="molecule type" value="Genomic_DNA"/>
</dbReference>
<dbReference type="Proteomes" id="UP000042394">
    <property type="component" value="Unassembled WGS sequence"/>
</dbReference>
<protein>
    <submittedName>
        <fullName evidence="1">Uncharacterized protein</fullName>
    </submittedName>
</protein>
<evidence type="ECO:0000313" key="2">
    <source>
        <dbReference type="Proteomes" id="UP000042394"/>
    </source>
</evidence>
<gene>
    <name evidence="1" type="ORF">ERS008207_01568</name>
</gene>
<proteinExistence type="predicted"/>
<organism evidence="1 2">
    <name type="scientific">Salmonella enterica subsp. enterica serovar Bovismorbificans</name>
    <dbReference type="NCBI Taxonomy" id="58097"/>
    <lineage>
        <taxon>Bacteria</taxon>
        <taxon>Pseudomonadati</taxon>
        <taxon>Pseudomonadota</taxon>
        <taxon>Gammaproteobacteria</taxon>
        <taxon>Enterobacterales</taxon>
        <taxon>Enterobacteriaceae</taxon>
        <taxon>Salmonella</taxon>
    </lineage>
</organism>
<sequence length="157" mass="17820">MPGLASCLCIEIQLVFQRDRRILAGDKMIIFVINPPQRTWAGKNQCIGVIGFHQFFQGIFVIEVNIPQHTVLDVVLKQVNDFRIPGQKIGAFHNQIRPEQHTCLAVGDAVRLGKNHLIAGHHRMPDPGRQRKGECQSDRHIIHPVNPHQVAVINYLY</sequence>